<sequence length="544" mass="60332">MSQDDSLPSIYLGELDIPASLDWLYLFGDTLALFNFAGALVRPGGINGFALDRSIGQWVLCDAERVDLNGFTPEKAVTQFHDFTGEHLEVVVAGYARKAYQLLEPTYPGFTDRLLAQLLIAPVPDVPKPRAQILDLNRVLQAYGASLVLKDNSLLAEDNQPPQLVFTAPVVPVSRPTDTELVLTSVTLFVAQLNITPWLLHVVACDPDHEIAQLLGAIARHELAEPAWGGVLAKLLGSHRKRDKLLDRLIVQPFPLSILLSLLGGIYTHPENPEDIYAELPVFRILRACLDENKVGHPSPQARETLLAGIIDGLEQLAIAADQSPQVLASLRFAQSAQVVLQLLLEQVGPPLAEAWFSRVEAQEQRYSWRTLAADHELDQRTVWYFANYTGSAALAVKQHSQQLELLFEQSKITNHLWTAVWRVLNQLRKALRLCYALIQQQPLIATAEGAQKWMLPLQHLLAHYQQLLKELVAMIERSSQSPQGLSHWATLILSPEGNEEAEGQLMQELLGCMQVYEALESQGYGPVAIQQLGKLIATMPEAA</sequence>
<dbReference type="Proteomes" id="UP000831113">
    <property type="component" value="Plasmid unnamed2"/>
</dbReference>
<reference evidence="1 2" key="1">
    <citation type="submission" date="2022-03" db="EMBL/GenBank/DDBJ databases">
        <title>Hymenobactersp. isolated from the air.</title>
        <authorList>
            <person name="Won M."/>
            <person name="Kwon S.-W."/>
        </authorList>
    </citation>
    <scope>NUCLEOTIDE SEQUENCE [LARGE SCALE GENOMIC DNA]</scope>
    <source>
        <strain evidence="1 2">KACC 21982</strain>
        <plasmid evidence="1 2">unnamed2</plasmid>
    </source>
</reference>
<evidence type="ECO:0000313" key="2">
    <source>
        <dbReference type="Proteomes" id="UP000831113"/>
    </source>
</evidence>
<keyword evidence="2" id="KW-1185">Reference proteome</keyword>
<proteinExistence type="predicted"/>
<dbReference type="EMBL" id="CP094671">
    <property type="protein sequence ID" value="UOG77387.1"/>
    <property type="molecule type" value="Genomic_DNA"/>
</dbReference>
<accession>A0ABY4D5B3</accession>
<name>A0ABY4D5B3_9BACT</name>
<keyword evidence="1" id="KW-0614">Plasmid</keyword>
<organism evidence="1 2">
    <name type="scientific">Hymenobacter tibetensis</name>
    <dbReference type="NCBI Taxonomy" id="497967"/>
    <lineage>
        <taxon>Bacteria</taxon>
        <taxon>Pseudomonadati</taxon>
        <taxon>Bacteroidota</taxon>
        <taxon>Cytophagia</taxon>
        <taxon>Cytophagales</taxon>
        <taxon>Hymenobacteraceae</taxon>
        <taxon>Hymenobacter</taxon>
    </lineage>
</organism>
<dbReference type="RefSeq" id="WP_243803147.1">
    <property type="nucleotide sequence ID" value="NZ_CP094671.1"/>
</dbReference>
<gene>
    <name evidence="1" type="ORF">MTX78_23885</name>
</gene>
<protein>
    <submittedName>
        <fullName evidence="1">Uncharacterized protein</fullName>
    </submittedName>
</protein>
<geneLocation type="plasmid" evidence="1 2">
    <name>unnamed2</name>
</geneLocation>
<evidence type="ECO:0000313" key="1">
    <source>
        <dbReference type="EMBL" id="UOG77387.1"/>
    </source>
</evidence>